<keyword evidence="3" id="KW-1185">Reference proteome</keyword>
<protein>
    <recommendedName>
        <fullName evidence="1">NAD-dependent epimerase/dehydratase domain-containing protein</fullName>
    </recommendedName>
</protein>
<dbReference type="InterPro" id="IPR050177">
    <property type="entry name" value="Lipid_A_modif_metabolic_enz"/>
</dbReference>
<dbReference type="InterPro" id="IPR001509">
    <property type="entry name" value="Epimerase_deHydtase"/>
</dbReference>
<dbReference type="InterPro" id="IPR036291">
    <property type="entry name" value="NAD(P)-bd_dom_sf"/>
</dbReference>
<dbReference type="Proteomes" id="UP000243723">
    <property type="component" value="Unassembled WGS sequence"/>
</dbReference>
<dbReference type="SUPFAM" id="SSF51735">
    <property type="entry name" value="NAD(P)-binding Rossmann-fold domains"/>
    <property type="match status" value="1"/>
</dbReference>
<sequence>MRFDTGVPSFTNELALGEAKRGPRSRRVIVTGGSGKLGRSTVRYLADEGWEVISVDTRRPAGISEDGKSGLNGAYRLVEIDLEDMGAVMETFTSTDMAYSGIDAVVHLAAIPSPGQTNASRQFRTNTMSTYNVLEACRKLKIKNIVLASSETLIGIPFDPHMPESLPITEEHERRPESAYSLSKLVGETIAEQYTRWDPECKIISLRFSNVMLPQEYKNFDAWQDDPKARYWNCWGYIDARDGGQAVSLSLASKSKGHHQYLIAAPDTCMKKSNDELVKAVFPDVKYNKTAGPNDTLLSIEKAKKELGFKPAYTWQDPKSSQL</sequence>
<accession>A0A2P7YMP5</accession>
<dbReference type="EMBL" id="NHZQ01000412">
    <property type="protein sequence ID" value="PSK37233.1"/>
    <property type="molecule type" value="Genomic_DNA"/>
</dbReference>
<reference evidence="2 3" key="1">
    <citation type="submission" date="2017-05" db="EMBL/GenBank/DDBJ databases">
        <title>Draft genome sequence of Elsinoe australis.</title>
        <authorList>
            <person name="Cheng Q."/>
        </authorList>
    </citation>
    <scope>NUCLEOTIDE SEQUENCE [LARGE SCALE GENOMIC DNA]</scope>
    <source>
        <strain evidence="2 3">NL1</strain>
    </source>
</reference>
<dbReference type="OrthoDB" id="202470at2759"/>
<evidence type="ECO:0000259" key="1">
    <source>
        <dbReference type="Pfam" id="PF01370"/>
    </source>
</evidence>
<dbReference type="AlphaFoldDB" id="A0A2P7YMP5"/>
<dbReference type="STRING" id="40998.A0A2P7YMP5"/>
<organism evidence="2 3">
    <name type="scientific">Elsinoe australis</name>
    <dbReference type="NCBI Taxonomy" id="40998"/>
    <lineage>
        <taxon>Eukaryota</taxon>
        <taxon>Fungi</taxon>
        <taxon>Dikarya</taxon>
        <taxon>Ascomycota</taxon>
        <taxon>Pezizomycotina</taxon>
        <taxon>Dothideomycetes</taxon>
        <taxon>Dothideomycetidae</taxon>
        <taxon>Myriangiales</taxon>
        <taxon>Elsinoaceae</taxon>
        <taxon>Elsinoe</taxon>
    </lineage>
</organism>
<name>A0A2P7YMP5_9PEZI</name>
<evidence type="ECO:0000313" key="2">
    <source>
        <dbReference type="EMBL" id="PSK37233.1"/>
    </source>
</evidence>
<gene>
    <name evidence="2" type="ORF">B9Z65_1975</name>
</gene>
<dbReference type="Gene3D" id="3.40.50.720">
    <property type="entry name" value="NAD(P)-binding Rossmann-like Domain"/>
    <property type="match status" value="1"/>
</dbReference>
<dbReference type="PANTHER" id="PTHR43245">
    <property type="entry name" value="BIFUNCTIONAL POLYMYXIN RESISTANCE PROTEIN ARNA"/>
    <property type="match status" value="1"/>
</dbReference>
<proteinExistence type="predicted"/>
<dbReference type="PANTHER" id="PTHR43245:SF55">
    <property type="entry name" value="NAD(P)-BINDING DOMAIN-CONTAINING PROTEIN"/>
    <property type="match status" value="1"/>
</dbReference>
<feature type="domain" description="NAD-dependent epimerase/dehydratase" evidence="1">
    <location>
        <begin position="28"/>
        <end position="220"/>
    </location>
</feature>
<dbReference type="Pfam" id="PF01370">
    <property type="entry name" value="Epimerase"/>
    <property type="match status" value="1"/>
</dbReference>
<comment type="caution">
    <text evidence="2">The sequence shown here is derived from an EMBL/GenBank/DDBJ whole genome shotgun (WGS) entry which is preliminary data.</text>
</comment>
<evidence type="ECO:0000313" key="3">
    <source>
        <dbReference type="Proteomes" id="UP000243723"/>
    </source>
</evidence>